<gene>
    <name evidence="3" type="primary">LOC112293867</name>
    <name evidence="2" type="ORF">PHYPA_020429</name>
</gene>
<feature type="region of interest" description="Disordered" evidence="1">
    <location>
        <begin position="1"/>
        <end position="25"/>
    </location>
</feature>
<evidence type="ECO:0000313" key="3">
    <source>
        <dbReference type="EnsemblPlants" id="Pp3c16_3650V3.1"/>
    </source>
</evidence>
<protein>
    <submittedName>
        <fullName evidence="2 3">Uncharacterized protein</fullName>
    </submittedName>
</protein>
<dbReference type="EnsemblPlants" id="Pp3c16_3650V3.1">
    <property type="protein sequence ID" value="Pp3c16_3650V3.1"/>
    <property type="gene ID" value="Pp3c16_3650"/>
</dbReference>
<dbReference type="Gramene" id="Pp3c16_3650V3.2">
    <property type="protein sequence ID" value="Pp3c16_3650V3.2"/>
    <property type="gene ID" value="Pp3c16_3650"/>
</dbReference>
<sequence length="108" mass="11899">MAREEEGRGSTTVLMPIRRRPLTSQPSCRTCCSKCRLASRPCPSPSLPRSTRWDRASTSWSGASVSSSRRPATPTPSLLRRPSPLTRSCEEGAPPQRIRGKAREYIGS</sequence>
<reference evidence="2 4" key="2">
    <citation type="journal article" date="2018" name="Plant J.">
        <title>The Physcomitrella patens chromosome-scale assembly reveals moss genome structure and evolution.</title>
        <authorList>
            <person name="Lang D."/>
            <person name="Ullrich K.K."/>
            <person name="Murat F."/>
            <person name="Fuchs J."/>
            <person name="Jenkins J."/>
            <person name="Haas F.B."/>
            <person name="Piednoel M."/>
            <person name="Gundlach H."/>
            <person name="Van Bel M."/>
            <person name="Meyberg R."/>
            <person name="Vives C."/>
            <person name="Morata J."/>
            <person name="Symeonidi A."/>
            <person name="Hiss M."/>
            <person name="Muchero W."/>
            <person name="Kamisugi Y."/>
            <person name="Saleh O."/>
            <person name="Blanc G."/>
            <person name="Decker E.L."/>
            <person name="van Gessel N."/>
            <person name="Grimwood J."/>
            <person name="Hayes R.D."/>
            <person name="Graham S.W."/>
            <person name="Gunter L.E."/>
            <person name="McDaniel S.F."/>
            <person name="Hoernstein S.N.W."/>
            <person name="Larsson A."/>
            <person name="Li F.W."/>
            <person name="Perroud P.F."/>
            <person name="Phillips J."/>
            <person name="Ranjan P."/>
            <person name="Rokshar D.S."/>
            <person name="Rothfels C.J."/>
            <person name="Schneider L."/>
            <person name="Shu S."/>
            <person name="Stevenson D.W."/>
            <person name="Thummler F."/>
            <person name="Tillich M."/>
            <person name="Villarreal Aguilar J.C."/>
            <person name="Widiez T."/>
            <person name="Wong G.K."/>
            <person name="Wymore A."/>
            <person name="Zhang Y."/>
            <person name="Zimmer A.D."/>
            <person name="Quatrano R.S."/>
            <person name="Mayer K.F.X."/>
            <person name="Goodstein D."/>
            <person name="Casacuberta J.M."/>
            <person name="Vandepoele K."/>
            <person name="Reski R."/>
            <person name="Cuming A.C."/>
            <person name="Tuskan G.A."/>
            <person name="Maumus F."/>
            <person name="Salse J."/>
            <person name="Schmutz J."/>
            <person name="Rensing S.A."/>
        </authorList>
    </citation>
    <scope>NUCLEOTIDE SEQUENCE [LARGE SCALE GENOMIC DNA]</scope>
    <source>
        <strain evidence="3 4">cv. Gransden 2004</strain>
    </source>
</reference>
<evidence type="ECO:0000313" key="2">
    <source>
        <dbReference type="EMBL" id="PNR37321.1"/>
    </source>
</evidence>
<dbReference type="Gramene" id="Pp3c16_3650V3.1">
    <property type="protein sequence ID" value="Pp3c16_3650V3.1"/>
    <property type="gene ID" value="Pp3c16_3650"/>
</dbReference>
<dbReference type="EnsemblPlants" id="Pp3c16_3650V3.2">
    <property type="protein sequence ID" value="Pp3c16_3650V3.2"/>
    <property type="gene ID" value="Pp3c16_3650"/>
</dbReference>
<dbReference type="PaxDb" id="3218-PP1S127_66V6.1"/>
<accession>A0A2K1J717</accession>
<dbReference type="EMBL" id="ABEU02000016">
    <property type="protein sequence ID" value="PNR37321.1"/>
    <property type="molecule type" value="Genomic_DNA"/>
</dbReference>
<evidence type="ECO:0000313" key="4">
    <source>
        <dbReference type="Proteomes" id="UP000006727"/>
    </source>
</evidence>
<name>A0A2K1J717_PHYPA</name>
<organism evidence="2">
    <name type="scientific">Physcomitrium patens</name>
    <name type="common">Spreading-leaved earth moss</name>
    <name type="synonym">Physcomitrella patens</name>
    <dbReference type="NCBI Taxonomy" id="3218"/>
    <lineage>
        <taxon>Eukaryota</taxon>
        <taxon>Viridiplantae</taxon>
        <taxon>Streptophyta</taxon>
        <taxon>Embryophyta</taxon>
        <taxon>Bryophyta</taxon>
        <taxon>Bryophytina</taxon>
        <taxon>Bryopsida</taxon>
        <taxon>Funariidae</taxon>
        <taxon>Funariales</taxon>
        <taxon>Funariaceae</taxon>
        <taxon>Physcomitrium</taxon>
    </lineage>
</organism>
<evidence type="ECO:0000256" key="1">
    <source>
        <dbReference type="SAM" id="MobiDB-lite"/>
    </source>
</evidence>
<dbReference type="AlphaFoldDB" id="A0A2K1J717"/>
<reference evidence="3" key="3">
    <citation type="submission" date="2020-12" db="UniProtKB">
        <authorList>
            <consortium name="EnsemblPlants"/>
        </authorList>
    </citation>
    <scope>IDENTIFICATION</scope>
</reference>
<feature type="compositionally biased region" description="Low complexity" evidence="1">
    <location>
        <begin position="56"/>
        <end position="87"/>
    </location>
</feature>
<reference evidence="2 4" key="1">
    <citation type="journal article" date="2008" name="Science">
        <title>The Physcomitrella genome reveals evolutionary insights into the conquest of land by plants.</title>
        <authorList>
            <person name="Rensing S."/>
            <person name="Lang D."/>
            <person name="Zimmer A."/>
            <person name="Terry A."/>
            <person name="Salamov A."/>
            <person name="Shapiro H."/>
            <person name="Nishiyama T."/>
            <person name="Perroud P.-F."/>
            <person name="Lindquist E."/>
            <person name="Kamisugi Y."/>
            <person name="Tanahashi T."/>
            <person name="Sakakibara K."/>
            <person name="Fujita T."/>
            <person name="Oishi K."/>
            <person name="Shin-I T."/>
            <person name="Kuroki Y."/>
            <person name="Toyoda A."/>
            <person name="Suzuki Y."/>
            <person name="Hashimoto A."/>
            <person name="Yamaguchi K."/>
            <person name="Sugano A."/>
            <person name="Kohara Y."/>
            <person name="Fujiyama A."/>
            <person name="Anterola A."/>
            <person name="Aoki S."/>
            <person name="Ashton N."/>
            <person name="Barbazuk W.B."/>
            <person name="Barker E."/>
            <person name="Bennetzen J."/>
            <person name="Bezanilla M."/>
            <person name="Blankenship R."/>
            <person name="Cho S.H."/>
            <person name="Dutcher S."/>
            <person name="Estelle M."/>
            <person name="Fawcett J.A."/>
            <person name="Gundlach H."/>
            <person name="Hanada K."/>
            <person name="Heyl A."/>
            <person name="Hicks K.A."/>
            <person name="Hugh J."/>
            <person name="Lohr M."/>
            <person name="Mayer K."/>
            <person name="Melkozernov A."/>
            <person name="Murata T."/>
            <person name="Nelson D."/>
            <person name="Pils B."/>
            <person name="Prigge M."/>
            <person name="Reiss B."/>
            <person name="Renner T."/>
            <person name="Rombauts S."/>
            <person name="Rushton P."/>
            <person name="Sanderfoot A."/>
            <person name="Schween G."/>
            <person name="Shiu S.-H."/>
            <person name="Stueber K."/>
            <person name="Theodoulou F.L."/>
            <person name="Tu H."/>
            <person name="Van de Peer Y."/>
            <person name="Verrier P.J."/>
            <person name="Waters E."/>
            <person name="Wood A."/>
            <person name="Yang L."/>
            <person name="Cove D."/>
            <person name="Cuming A."/>
            <person name="Hasebe M."/>
            <person name="Lucas S."/>
            <person name="Mishler D.B."/>
            <person name="Reski R."/>
            <person name="Grigoriev I."/>
            <person name="Quatrano R.S."/>
            <person name="Boore J.L."/>
        </authorList>
    </citation>
    <scope>NUCLEOTIDE SEQUENCE [LARGE SCALE GENOMIC DNA]</scope>
    <source>
        <strain evidence="3 4">cv. Gransden 2004</strain>
    </source>
</reference>
<keyword evidence="4" id="KW-1185">Reference proteome</keyword>
<dbReference type="Proteomes" id="UP000006727">
    <property type="component" value="Chromosome 16"/>
</dbReference>
<proteinExistence type="predicted"/>
<feature type="region of interest" description="Disordered" evidence="1">
    <location>
        <begin position="39"/>
        <end position="108"/>
    </location>
</feature>